<dbReference type="PROSITE" id="PS50102">
    <property type="entry name" value="RRM"/>
    <property type="match status" value="2"/>
</dbReference>
<name>A0A8H3QRV5_9GLOM</name>
<keyword evidence="10" id="KW-0479">Metal-binding</keyword>
<dbReference type="Gene3D" id="1.20.1390.10">
    <property type="entry name" value="PWI domain"/>
    <property type="match status" value="1"/>
</dbReference>
<evidence type="ECO:0000256" key="5">
    <source>
        <dbReference type="ARBA" id="ARBA00022777"/>
    </source>
</evidence>
<feature type="region of interest" description="Disordered" evidence="11">
    <location>
        <begin position="1105"/>
        <end position="1184"/>
    </location>
</feature>
<feature type="compositionally biased region" description="Low complexity" evidence="11">
    <location>
        <begin position="1403"/>
        <end position="1419"/>
    </location>
</feature>
<dbReference type="Pfam" id="PF00642">
    <property type="entry name" value="zf-CCCH"/>
    <property type="match status" value="1"/>
</dbReference>
<feature type="compositionally biased region" description="Polar residues" evidence="11">
    <location>
        <begin position="247"/>
        <end position="256"/>
    </location>
</feature>
<dbReference type="GO" id="GO:0003723">
    <property type="term" value="F:RNA binding"/>
    <property type="evidence" value="ECO:0007669"/>
    <property type="project" value="UniProtKB-UniRule"/>
</dbReference>
<keyword evidence="4" id="KW-0547">Nucleotide-binding</keyword>
<comment type="function">
    <text evidence="8">May be involved in the turnover of nuclear polyadenylated (pA+) RNA.</text>
</comment>
<dbReference type="InterPro" id="IPR033923">
    <property type="entry name" value="PAK_BD"/>
</dbReference>
<evidence type="ECO:0000256" key="1">
    <source>
        <dbReference type="ARBA" id="ARBA00012513"/>
    </source>
</evidence>
<feature type="domain" description="Protein kinase" evidence="12">
    <location>
        <begin position="1620"/>
        <end position="1875"/>
    </location>
</feature>
<organism evidence="16 17">
    <name type="scientific">Rhizophagus clarus</name>
    <dbReference type="NCBI Taxonomy" id="94130"/>
    <lineage>
        <taxon>Eukaryota</taxon>
        <taxon>Fungi</taxon>
        <taxon>Fungi incertae sedis</taxon>
        <taxon>Mucoromycota</taxon>
        <taxon>Glomeromycotina</taxon>
        <taxon>Glomeromycetes</taxon>
        <taxon>Glomerales</taxon>
        <taxon>Glomeraceae</taxon>
        <taxon>Rhizophagus</taxon>
    </lineage>
</organism>
<dbReference type="Pfam" id="PF00786">
    <property type="entry name" value="PBD"/>
    <property type="match status" value="2"/>
</dbReference>
<dbReference type="PROSITE" id="PS50011">
    <property type="entry name" value="PROTEIN_KINASE_DOM"/>
    <property type="match status" value="1"/>
</dbReference>
<feature type="region of interest" description="Disordered" evidence="11">
    <location>
        <begin position="1574"/>
        <end position="1594"/>
    </location>
</feature>
<dbReference type="GO" id="GO:0004713">
    <property type="term" value="F:protein tyrosine kinase activity"/>
    <property type="evidence" value="ECO:0007669"/>
    <property type="project" value="InterPro"/>
</dbReference>
<dbReference type="EMBL" id="BLAL01000162">
    <property type="protein sequence ID" value="GES86809.1"/>
    <property type="molecule type" value="Genomic_DNA"/>
</dbReference>
<evidence type="ECO:0000256" key="6">
    <source>
        <dbReference type="ARBA" id="ARBA00022840"/>
    </source>
</evidence>
<evidence type="ECO:0000256" key="9">
    <source>
        <dbReference type="PROSITE-ProRule" id="PRU00176"/>
    </source>
</evidence>
<feature type="zinc finger region" description="C3H1-type" evidence="10">
    <location>
        <begin position="290"/>
        <end position="318"/>
    </location>
</feature>
<dbReference type="GO" id="GO:0005524">
    <property type="term" value="F:ATP binding"/>
    <property type="evidence" value="ECO:0007669"/>
    <property type="project" value="UniProtKB-KW"/>
</dbReference>
<feature type="compositionally biased region" description="Polar residues" evidence="11">
    <location>
        <begin position="580"/>
        <end position="591"/>
    </location>
</feature>
<dbReference type="SMART" id="SM00356">
    <property type="entry name" value="ZnF_C3H1"/>
    <property type="match status" value="1"/>
</dbReference>
<dbReference type="InterPro" id="IPR002483">
    <property type="entry name" value="PWI_dom"/>
</dbReference>
<feature type="compositionally biased region" description="Polar residues" evidence="11">
    <location>
        <begin position="1911"/>
        <end position="1924"/>
    </location>
</feature>
<keyword evidence="3" id="KW-0808">Transferase</keyword>
<feature type="region of interest" description="Disordered" evidence="11">
    <location>
        <begin position="1507"/>
        <end position="1527"/>
    </location>
</feature>
<feature type="domain" description="CRIB" evidence="15">
    <location>
        <begin position="1044"/>
        <end position="1057"/>
    </location>
</feature>
<dbReference type="SMART" id="SM00219">
    <property type="entry name" value="TyrKc"/>
    <property type="match status" value="1"/>
</dbReference>
<gene>
    <name evidence="16" type="ORF">RCL2_001385100</name>
</gene>
<dbReference type="EC" id="2.7.11.1" evidence="1"/>
<evidence type="ECO:0000256" key="4">
    <source>
        <dbReference type="ARBA" id="ARBA00022741"/>
    </source>
</evidence>
<dbReference type="OrthoDB" id="248923at2759"/>
<feature type="region of interest" description="Disordered" evidence="11">
    <location>
        <begin position="440"/>
        <end position="474"/>
    </location>
</feature>
<feature type="compositionally biased region" description="Polar residues" evidence="11">
    <location>
        <begin position="1108"/>
        <end position="1127"/>
    </location>
</feature>
<dbReference type="InterPro" id="IPR000095">
    <property type="entry name" value="CRIB_dom"/>
</dbReference>
<dbReference type="PROSITE" id="PS50108">
    <property type="entry name" value="CRIB"/>
    <property type="match status" value="2"/>
</dbReference>
<evidence type="ECO:0000256" key="10">
    <source>
        <dbReference type="PROSITE-ProRule" id="PRU00723"/>
    </source>
</evidence>
<dbReference type="Gene3D" id="1.10.510.10">
    <property type="entry name" value="Transferase(Phosphotransferase) domain 1"/>
    <property type="match status" value="1"/>
</dbReference>
<feature type="compositionally biased region" description="Low complexity" evidence="11">
    <location>
        <begin position="1218"/>
        <end position="1241"/>
    </location>
</feature>
<dbReference type="InterPro" id="IPR020635">
    <property type="entry name" value="Tyr_kinase_cat_dom"/>
</dbReference>
<evidence type="ECO:0000313" key="16">
    <source>
        <dbReference type="EMBL" id="GES86809.1"/>
    </source>
</evidence>
<feature type="compositionally biased region" description="Low complexity" evidence="11">
    <location>
        <begin position="1465"/>
        <end position="1487"/>
    </location>
</feature>
<dbReference type="PROSITE" id="PS50103">
    <property type="entry name" value="ZF_C3H1"/>
    <property type="match status" value="1"/>
</dbReference>
<dbReference type="CDD" id="cd12257">
    <property type="entry name" value="RRM1_RBM26_like"/>
    <property type="match status" value="1"/>
</dbReference>
<feature type="compositionally biased region" description="Pro residues" evidence="11">
    <location>
        <begin position="1352"/>
        <end position="1364"/>
    </location>
</feature>
<dbReference type="Pfam" id="PF14605">
    <property type="entry name" value="Nup35_RRM_2"/>
    <property type="match status" value="1"/>
</dbReference>
<dbReference type="GO" id="GO:0005634">
    <property type="term" value="C:nucleus"/>
    <property type="evidence" value="ECO:0007669"/>
    <property type="project" value="TreeGrafter"/>
</dbReference>
<dbReference type="PANTHER" id="PTHR14398">
    <property type="entry name" value="RNA RECOGNITION RRM/RNP DOMAIN"/>
    <property type="match status" value="1"/>
</dbReference>
<dbReference type="Proteomes" id="UP000615446">
    <property type="component" value="Unassembled WGS sequence"/>
</dbReference>
<dbReference type="InterPro" id="IPR011009">
    <property type="entry name" value="Kinase-like_dom_sf"/>
</dbReference>
<evidence type="ECO:0000256" key="8">
    <source>
        <dbReference type="ARBA" id="ARBA00043866"/>
    </source>
</evidence>
<accession>A0A8H3QRV5</accession>
<feature type="domain" description="CRIB" evidence="15">
    <location>
        <begin position="980"/>
        <end position="993"/>
    </location>
</feature>
<dbReference type="InterPro" id="IPR000719">
    <property type="entry name" value="Prot_kinase_dom"/>
</dbReference>
<evidence type="ECO:0000256" key="7">
    <source>
        <dbReference type="ARBA" id="ARBA00022884"/>
    </source>
</evidence>
<dbReference type="InterPro" id="IPR036936">
    <property type="entry name" value="CRIB_dom_sf"/>
</dbReference>
<reference evidence="16" key="1">
    <citation type="submission" date="2019-10" db="EMBL/GenBank/DDBJ databases">
        <title>Conservation and host-specific expression of non-tandemly repeated heterogenous ribosome RNA gene in arbuscular mycorrhizal fungi.</title>
        <authorList>
            <person name="Maeda T."/>
            <person name="Kobayashi Y."/>
            <person name="Nakagawa T."/>
            <person name="Ezawa T."/>
            <person name="Yamaguchi K."/>
            <person name="Bino T."/>
            <person name="Nishimoto Y."/>
            <person name="Shigenobu S."/>
            <person name="Kawaguchi M."/>
        </authorList>
    </citation>
    <scope>NUCLEOTIDE SEQUENCE</scope>
    <source>
        <strain evidence="16">HR1</strain>
    </source>
</reference>
<feature type="compositionally biased region" description="Basic and acidic residues" evidence="11">
    <location>
        <begin position="258"/>
        <end position="272"/>
    </location>
</feature>
<dbReference type="Pfam" id="PF01480">
    <property type="entry name" value="PWI"/>
    <property type="match status" value="1"/>
</dbReference>
<dbReference type="CDD" id="cd01093">
    <property type="entry name" value="CRIB_PAK_like"/>
    <property type="match status" value="1"/>
</dbReference>
<dbReference type="SMART" id="SM00360">
    <property type="entry name" value="RRM"/>
    <property type="match status" value="2"/>
</dbReference>
<feature type="domain" description="RRM" evidence="13">
    <location>
        <begin position="791"/>
        <end position="861"/>
    </location>
</feature>
<feature type="compositionally biased region" description="Polar residues" evidence="11">
    <location>
        <begin position="1574"/>
        <end position="1583"/>
    </location>
</feature>
<feature type="compositionally biased region" description="Basic and acidic residues" evidence="11">
    <location>
        <begin position="212"/>
        <end position="222"/>
    </location>
</feature>
<feature type="region of interest" description="Disordered" evidence="11">
    <location>
        <begin position="557"/>
        <end position="597"/>
    </location>
</feature>
<dbReference type="SUPFAM" id="SSF54928">
    <property type="entry name" value="RNA-binding domain, RBD"/>
    <property type="match status" value="1"/>
</dbReference>
<feature type="region of interest" description="Disordered" evidence="11">
    <location>
        <begin position="98"/>
        <end position="291"/>
    </location>
</feature>
<feature type="compositionally biased region" description="Low complexity" evidence="11">
    <location>
        <begin position="446"/>
        <end position="456"/>
    </location>
</feature>
<evidence type="ECO:0000256" key="11">
    <source>
        <dbReference type="SAM" id="MobiDB-lite"/>
    </source>
</evidence>
<keyword evidence="10" id="KW-0863">Zinc-finger</keyword>
<dbReference type="SMART" id="SM00285">
    <property type="entry name" value="PBD"/>
    <property type="match status" value="2"/>
</dbReference>
<evidence type="ECO:0000259" key="14">
    <source>
        <dbReference type="PROSITE" id="PS50103"/>
    </source>
</evidence>
<evidence type="ECO:0000259" key="15">
    <source>
        <dbReference type="PROSITE" id="PS50108"/>
    </source>
</evidence>
<evidence type="ECO:0000259" key="12">
    <source>
        <dbReference type="PROSITE" id="PS50011"/>
    </source>
</evidence>
<feature type="domain" description="C3H1-type" evidence="14">
    <location>
        <begin position="290"/>
        <end position="318"/>
    </location>
</feature>
<dbReference type="SUPFAM" id="SSF56112">
    <property type="entry name" value="Protein kinase-like (PK-like)"/>
    <property type="match status" value="1"/>
</dbReference>
<keyword evidence="10" id="KW-0862">Zinc</keyword>
<keyword evidence="2" id="KW-0723">Serine/threonine-protein kinase</keyword>
<evidence type="ECO:0000313" key="17">
    <source>
        <dbReference type="Proteomes" id="UP000615446"/>
    </source>
</evidence>
<dbReference type="InterPro" id="IPR045137">
    <property type="entry name" value="RBM26/27"/>
</dbReference>
<dbReference type="Gene3D" id="3.90.810.10">
    <property type="entry name" value="CRIB domain"/>
    <property type="match status" value="2"/>
</dbReference>
<feature type="region of interest" description="Disordered" evidence="11">
    <location>
        <begin position="1898"/>
        <end position="1929"/>
    </location>
</feature>
<dbReference type="GO" id="GO:0008270">
    <property type="term" value="F:zinc ion binding"/>
    <property type="evidence" value="ECO:0007669"/>
    <property type="project" value="UniProtKB-KW"/>
</dbReference>
<sequence>MFLDDTSSKALKKYLSHHLEPICDADPKVLADYVIALLKHDKPDQDLKQLCIDQLDDFLRGETGPFVDKLFDALGSQEYLSDALTAIQSQQEPIINASASSTNNSIEGKPTKSQDLTPEKVDSQPSKIGVRKREDSEASDDDDDRNYKHRERSGEIRDDYRRYADRTSNFTNREDDRDSKNKRFRSSEGTSQAISGSGNGYVSNNGMGGSVRRPDFERENRLNRNFPSISSGSPGSSISSGRWGNEWGNNGMNTPVNDRFDDRRRRLNERGGRSGPMVVNRGSGYSDVRPGRRQRCRDYDEKGYCMRGDLCPFDHGVDRIVVDDVPLNRPFDIISPMAGNPLTGPVGIMNAGVPSRPPYFMSTAGVRNQYDLDPGYSGQTSRSMTPTADAYDPERATLSRPEDLISVIEPKENEITQSSPETVATETTLSLTSAPSVPQFLDSSVGTSATRGTTFRGRGRSRGSRGGFNTNNRYGTSANKNATLVVENIPKEFCNLDKVNEFFKKFGTITNINIDINYQKAIIQFSNSSEAYKAYNSPEPIFDYRFVKVYWHKEKEEPQTSTSTVPKQPASPVKSELPAVTQTEVSPTISATEKKEAEEKVKKQKESLKAMLEIQKQREQLINRQIEEQKKLMELAKKKNVNSKNREEVLKSLSKVSEDIKKDTNVTVRKPSLTGNIHPKSLLEEKEREQLDRELDILSKINENNAANEPLVSAATVTVASSTNTTNTQASTETTNLETNTSTANLNSFSESAMYRGRGRAVFYRGRARGLWPRVRGGGVMRSYKLDNRTTKLLLKEIPTGSIDNLRNYFQQFGEIETFTTAEETRTAIVQFKNRKDAEQALVKGSNIPDVGQVQLTWHTEISPITRPVEVTTTASVSDNVTEAVVAVTESQIVDTESASASRTNVTTDFQAEIKITTISFFIFSLISFSKNIKCYPNTSVRATAQIVSTNGGAVQSEERSSMSSLHRKKKGFGNKIVEISKPTEFEHGIHVEYNTESGKFLGLPDVWSSTVPSDEILNTKYINPNLVPSPGSPDTTEITGKKIGQPYNFKHNIHVDIDENGYVGLPQEWKAMLDSAGITENEVRQHPEAVRKIMQLRVAEEQKRKFSSTSLNGQLNGSNENFSGSKHTIIPPQRTSSNGSQKFAKVHYHPHKCGQSTESLDVSKDIIPKRKGSDGSQKSGKESIISVDSVNSSSVNVNLSYKDPLYLNAATSLSSSRAFTNSSSARNNPVPVPPRRGSNVAVTSPLPKDSIQGDRPGSPRPSSPKPSSRERPTSPIPSSRGRPTSPAPSWDRATSPIPPLREQRKMSSGNIYTAGYNTNSLISINNDEIVSAQILNVSFLPRDKPTSKFIPPRPTSPKPPPPRKLSGTPITPLPSIHKVGPQPPRPDRPDRPNSQRVELNNSSPISTKKTSSVTSIPPIYLNSPSSPPTRPTQSYDMHSSTRRNSDNSGTVAYNNQDIFNKLTSNPSNSSSSSIISTSSSKESINSNKEQIISDNSTLNEHLSDTYSVDESTDDANLSKKQKSASDITLESLRTTNTFLKCDKRSTQNDNEKSRLSKYSEVIRKCSSLSDINRLSNPSNDSGMENEFSEKKSVVNPETLPREIKHLADLLETDDPSQIFTNLNVIAEGESGNVYAANQNNLEKMVAIKVIPFINSNKLEILKNELSMMKKSKHSNIVEYIGCYYKSDSIWMVMECMEVSLADIISMHSDGPRINEFQIARVAREILKALTYLHSLNRIHRDVRSDNILLNAKGDIKLADFVHSVQLTEEQPYRNSLIGTPFWMAPEVIKCNNYDTKVDIWSLGILLREMAEGSPPYMEEHPPLKAIELIARYGVPELNNSEKWSDAFKEFLAECTEIDAEKRKSGEELLKHPFLEHVSTSGDFERMIKEFRLIEEQEMDGEEDEVDGSTLVMTNEQSSQQNKINSDDDDADYADFYINSMTNF</sequence>
<evidence type="ECO:0000256" key="2">
    <source>
        <dbReference type="ARBA" id="ARBA00022527"/>
    </source>
</evidence>
<evidence type="ECO:0000256" key="3">
    <source>
        <dbReference type="ARBA" id="ARBA00022679"/>
    </source>
</evidence>
<evidence type="ECO:0000259" key="13">
    <source>
        <dbReference type="PROSITE" id="PS50102"/>
    </source>
</evidence>
<dbReference type="GO" id="GO:0004674">
    <property type="term" value="F:protein serine/threonine kinase activity"/>
    <property type="evidence" value="ECO:0007669"/>
    <property type="project" value="UniProtKB-KW"/>
</dbReference>
<dbReference type="InterPro" id="IPR012677">
    <property type="entry name" value="Nucleotide-bd_a/b_plait_sf"/>
</dbReference>
<keyword evidence="7 9" id="KW-0694">RNA-binding</keyword>
<feature type="domain" description="RRM" evidence="13">
    <location>
        <begin position="482"/>
        <end position="554"/>
    </location>
</feature>
<dbReference type="InterPro" id="IPR035979">
    <property type="entry name" value="RBD_domain_sf"/>
</dbReference>
<feature type="compositionally biased region" description="Polar residues" evidence="11">
    <location>
        <begin position="1447"/>
        <end position="1464"/>
    </location>
</feature>
<dbReference type="Gene3D" id="3.30.70.330">
    <property type="match status" value="2"/>
</dbReference>
<feature type="region of interest" description="Disordered" evidence="11">
    <location>
        <begin position="1218"/>
        <end position="1307"/>
    </location>
</feature>
<comment type="caution">
    <text evidence="16">The sequence shown here is derived from an EMBL/GenBank/DDBJ whole genome shotgun (WGS) entry which is preliminary data.</text>
</comment>
<feature type="compositionally biased region" description="Low complexity" evidence="11">
    <location>
        <begin position="227"/>
        <end position="241"/>
    </location>
</feature>
<proteinExistence type="predicted"/>
<dbReference type="PANTHER" id="PTHR14398:SF0">
    <property type="entry name" value="ZINC FINGER PROTEIN SWM"/>
    <property type="match status" value="1"/>
</dbReference>
<feature type="region of interest" description="Disordered" evidence="11">
    <location>
        <begin position="1343"/>
        <end position="1487"/>
    </location>
</feature>
<feature type="compositionally biased region" description="Basic and acidic residues" evidence="11">
    <location>
        <begin position="172"/>
        <end position="181"/>
    </location>
</feature>
<feature type="compositionally biased region" description="Basic and acidic residues" evidence="11">
    <location>
        <begin position="1162"/>
        <end position="1174"/>
    </location>
</feature>
<dbReference type="Pfam" id="PF00069">
    <property type="entry name" value="Pkinase"/>
    <property type="match status" value="1"/>
</dbReference>
<feature type="compositionally biased region" description="Basic and acidic residues" evidence="11">
    <location>
        <begin position="109"/>
        <end position="122"/>
    </location>
</feature>
<feature type="compositionally biased region" description="Basic and acidic residues" evidence="11">
    <location>
        <begin position="152"/>
        <end position="165"/>
    </location>
</feature>
<protein>
    <recommendedName>
        <fullName evidence="1">non-specific serine/threonine protein kinase</fullName>
        <ecNumber evidence="1">2.7.11.1</ecNumber>
    </recommendedName>
</protein>
<keyword evidence="6" id="KW-0067">ATP-binding</keyword>
<feature type="compositionally biased region" description="Acidic residues" evidence="11">
    <location>
        <begin position="1898"/>
        <end position="1907"/>
    </location>
</feature>
<keyword evidence="5 16" id="KW-0418">Kinase</keyword>
<dbReference type="InterPro" id="IPR000571">
    <property type="entry name" value="Znf_CCCH"/>
</dbReference>
<dbReference type="InterPro" id="IPR000504">
    <property type="entry name" value="RRM_dom"/>
</dbReference>